<evidence type="ECO:0000313" key="5">
    <source>
        <dbReference type="Proteomes" id="UP001431963"/>
    </source>
</evidence>
<dbReference type="Pfam" id="PF00353">
    <property type="entry name" value="HemolysinCabind"/>
    <property type="match status" value="4"/>
</dbReference>
<evidence type="ECO:0000256" key="2">
    <source>
        <dbReference type="ARBA" id="ARBA00022525"/>
    </source>
</evidence>
<dbReference type="InterPro" id="IPR011049">
    <property type="entry name" value="Serralysin-like_metalloprot_C"/>
</dbReference>
<comment type="caution">
    <text evidence="4">The sequence shown here is derived from an EMBL/GenBank/DDBJ whole genome shotgun (WGS) entry which is preliminary data.</text>
</comment>
<dbReference type="InterPro" id="IPR018511">
    <property type="entry name" value="Hemolysin-typ_Ca-bd_CS"/>
</dbReference>
<keyword evidence="5" id="KW-1185">Reference proteome</keyword>
<feature type="region of interest" description="Disordered" evidence="3">
    <location>
        <begin position="190"/>
        <end position="268"/>
    </location>
</feature>
<dbReference type="RefSeq" id="WP_335418751.1">
    <property type="nucleotide sequence ID" value="NZ_JBALHR010000001.1"/>
</dbReference>
<protein>
    <submittedName>
        <fullName evidence="4">Calcium-binding protein</fullName>
    </submittedName>
</protein>
<evidence type="ECO:0000313" key="4">
    <source>
        <dbReference type="EMBL" id="MEH7826915.1"/>
    </source>
</evidence>
<dbReference type="InterPro" id="IPR001343">
    <property type="entry name" value="Hemolysn_Ca-bd"/>
</dbReference>
<evidence type="ECO:0000256" key="1">
    <source>
        <dbReference type="ARBA" id="ARBA00004613"/>
    </source>
</evidence>
<dbReference type="Gene3D" id="2.150.10.10">
    <property type="entry name" value="Serralysin-like metalloprotease, C-terminal"/>
    <property type="match status" value="3"/>
</dbReference>
<dbReference type="Proteomes" id="UP001431963">
    <property type="component" value="Unassembled WGS sequence"/>
</dbReference>
<organism evidence="4 5">
    <name type="scientific">Gemmobacter denitrificans</name>
    <dbReference type="NCBI Taxonomy" id="3123040"/>
    <lineage>
        <taxon>Bacteria</taxon>
        <taxon>Pseudomonadati</taxon>
        <taxon>Pseudomonadota</taxon>
        <taxon>Alphaproteobacteria</taxon>
        <taxon>Rhodobacterales</taxon>
        <taxon>Paracoccaceae</taxon>
        <taxon>Gemmobacter</taxon>
    </lineage>
</organism>
<dbReference type="PANTHER" id="PTHR38340:SF1">
    <property type="entry name" value="S-LAYER PROTEIN"/>
    <property type="match status" value="1"/>
</dbReference>
<reference evidence="4" key="1">
    <citation type="submission" date="2024-02" db="EMBL/GenBank/DDBJ databases">
        <title>Genome sequences of strain Gemmobacter sp. JM10B15.</title>
        <authorList>
            <person name="Zhang M."/>
        </authorList>
    </citation>
    <scope>NUCLEOTIDE SEQUENCE</scope>
    <source>
        <strain evidence="4">JM10B15</strain>
    </source>
</reference>
<sequence length="422" mass="43238">MTTTTLTGFQVTFSGSTATAVTSSTMTWVADERYNFRYDFDAAGTGFRSIAIEDGRGVIDYETRLGANRIDLNSVASVAEYQWGTTKESLILRIATSNPNVFHFFVLDGDPLPSFTSASVYNSFIASLTAVTSVPEDMERGHRPGQLISLHRVEAVTGTSENDAITGVNGTDDWSIKGVLAGEGNDTVNGLTGNDRLSGEEGNDSINGLAGNDRIEGGADADTLNGGDGNDTIDGGTHADVITGGNGEDRLNGGSGNDNLSGDAGNDTITGGLGNDNINGGADNDVLSGVNGNDTINGGTGNDNIKGGVGIDSLLGGDGNDTLHGGSSADTINGGNGNDILTGGSGADTFVFAAGFGNDLVRDFRNDADTLSFSSALAADVTAAMDAAVQDGRDVIFTFAGGEVLELRNTQKADLLDDITIV</sequence>
<feature type="compositionally biased region" description="Low complexity" evidence="3">
    <location>
        <begin position="218"/>
        <end position="236"/>
    </location>
</feature>
<evidence type="ECO:0000256" key="3">
    <source>
        <dbReference type="SAM" id="MobiDB-lite"/>
    </source>
</evidence>
<gene>
    <name evidence="4" type="ORF">V6590_02015</name>
</gene>
<dbReference type="InterPro" id="IPR050557">
    <property type="entry name" value="RTX_toxin/Mannuronan_C5-epim"/>
</dbReference>
<dbReference type="PROSITE" id="PS00330">
    <property type="entry name" value="HEMOLYSIN_CALCIUM"/>
    <property type="match status" value="2"/>
</dbReference>
<dbReference type="EMBL" id="JBALHR010000001">
    <property type="protein sequence ID" value="MEH7826915.1"/>
    <property type="molecule type" value="Genomic_DNA"/>
</dbReference>
<accession>A0ABU8BRL4</accession>
<comment type="subcellular location">
    <subcellularLocation>
        <location evidence="1">Secreted</location>
    </subcellularLocation>
</comment>
<proteinExistence type="predicted"/>
<dbReference type="SUPFAM" id="SSF51120">
    <property type="entry name" value="beta-Roll"/>
    <property type="match status" value="2"/>
</dbReference>
<dbReference type="PANTHER" id="PTHR38340">
    <property type="entry name" value="S-LAYER PROTEIN"/>
    <property type="match status" value="1"/>
</dbReference>
<keyword evidence="2" id="KW-0964">Secreted</keyword>
<dbReference type="PRINTS" id="PR00313">
    <property type="entry name" value="CABNDNGRPT"/>
</dbReference>
<feature type="compositionally biased region" description="Low complexity" evidence="3">
    <location>
        <begin position="257"/>
        <end position="267"/>
    </location>
</feature>
<name>A0ABU8BRL4_9RHOB</name>